<dbReference type="Proteomes" id="UP001193501">
    <property type="component" value="Unassembled WGS sequence"/>
</dbReference>
<evidence type="ECO:0000313" key="1">
    <source>
        <dbReference type="EMBL" id="NBZ89585.1"/>
    </source>
</evidence>
<organism evidence="1 2">
    <name type="scientific">Stagnihabitans tardus</name>
    <dbReference type="NCBI Taxonomy" id="2699202"/>
    <lineage>
        <taxon>Bacteria</taxon>
        <taxon>Pseudomonadati</taxon>
        <taxon>Pseudomonadota</taxon>
        <taxon>Alphaproteobacteria</taxon>
        <taxon>Rhodobacterales</taxon>
        <taxon>Paracoccaceae</taxon>
        <taxon>Stagnihabitans</taxon>
    </lineage>
</organism>
<name>A0AAE5BTY6_9RHOB</name>
<keyword evidence="2" id="KW-1185">Reference proteome</keyword>
<dbReference type="InterPro" id="IPR052741">
    <property type="entry name" value="Mitochondrial_HTD2"/>
</dbReference>
<evidence type="ECO:0008006" key="3">
    <source>
        <dbReference type="Google" id="ProtNLM"/>
    </source>
</evidence>
<dbReference type="AlphaFoldDB" id="A0AAE5BTY6"/>
<accession>A0AAE5BTY6</accession>
<dbReference type="SUPFAM" id="SSF54637">
    <property type="entry name" value="Thioesterase/thiol ester dehydrase-isomerase"/>
    <property type="match status" value="1"/>
</dbReference>
<protein>
    <recommendedName>
        <fullName evidence="3">3-methylfumaryl-CoA hydratase</fullName>
    </recommendedName>
</protein>
<dbReference type="InterPro" id="IPR029069">
    <property type="entry name" value="HotDog_dom_sf"/>
</dbReference>
<dbReference type="PANTHER" id="PTHR28152:SF1">
    <property type="entry name" value="HYDROXYACYL-THIOESTER DEHYDRATASE TYPE 2, MITOCHONDRIAL"/>
    <property type="match status" value="1"/>
</dbReference>
<comment type="caution">
    <text evidence="1">The sequence shown here is derived from an EMBL/GenBank/DDBJ whole genome shotgun (WGS) entry which is preliminary data.</text>
</comment>
<dbReference type="PANTHER" id="PTHR28152">
    <property type="entry name" value="HYDROXYACYL-THIOESTER DEHYDRATASE TYPE 2, MITOCHONDRIAL"/>
    <property type="match status" value="1"/>
</dbReference>
<dbReference type="GO" id="GO:0019171">
    <property type="term" value="F:(3R)-hydroxyacyl-[acyl-carrier-protein] dehydratase activity"/>
    <property type="evidence" value="ECO:0007669"/>
    <property type="project" value="TreeGrafter"/>
</dbReference>
<gene>
    <name evidence="1" type="ORF">GV832_18510</name>
</gene>
<proteinExistence type="predicted"/>
<dbReference type="Gene3D" id="3.10.129.10">
    <property type="entry name" value="Hotdog Thioesterase"/>
    <property type="match status" value="1"/>
</dbReference>
<reference evidence="1" key="1">
    <citation type="submission" date="2020-01" db="EMBL/GenBank/DDBJ databases">
        <authorList>
            <person name="Chen W.-M."/>
        </authorList>
    </citation>
    <scope>NUCLEOTIDE SEQUENCE</scope>
    <source>
        <strain evidence="1">CYK-10</strain>
    </source>
</reference>
<dbReference type="EMBL" id="JAABNR010000026">
    <property type="protein sequence ID" value="NBZ89585.1"/>
    <property type="molecule type" value="Genomic_DNA"/>
</dbReference>
<dbReference type="RefSeq" id="WP_168776385.1">
    <property type="nucleotide sequence ID" value="NZ_JAABNR010000026.1"/>
</dbReference>
<evidence type="ECO:0000313" key="2">
    <source>
        <dbReference type="Proteomes" id="UP001193501"/>
    </source>
</evidence>
<sequence length="257" mass="27591">MPVDIFTLAQAQRVAVMLGRDPLALADGDPVPRGWHFAMLAGLTPRRLLRSDGFPGLGVVMPQLDLPRLVLGGRSTIFHGDLVIGAGLRRESSLASVEAKTGKAGPFAVARIDHRLTSGAAEITETQTYILAGPPAPAPKPAPITPPEGRARVVTPDDLMLFQYSALGFNTHRIHFDRDHARSEGHPDLVVNGGLASLLALEFLRDLGLRPASMSARHMAPLYVNRPLTLLVADARVLILDDEGVLAAELVMTFDDL</sequence>